<dbReference type="InterPro" id="IPR003439">
    <property type="entry name" value="ABC_transporter-like_ATP-bd"/>
</dbReference>
<dbReference type="PROSITE" id="PS00211">
    <property type="entry name" value="ABC_TRANSPORTER_1"/>
    <property type="match status" value="1"/>
</dbReference>
<dbReference type="SMART" id="SM00382">
    <property type="entry name" value="AAA"/>
    <property type="match status" value="1"/>
</dbReference>
<dbReference type="Proteomes" id="UP000245768">
    <property type="component" value="Unassembled WGS sequence"/>
</dbReference>
<dbReference type="STRING" id="215250.A0A316YN51"/>
<evidence type="ECO:0000259" key="4">
    <source>
        <dbReference type="PROSITE" id="PS50893"/>
    </source>
</evidence>
<dbReference type="InterPro" id="IPR017871">
    <property type="entry name" value="ABC_transporter-like_CS"/>
</dbReference>
<dbReference type="EMBL" id="KZ819637">
    <property type="protein sequence ID" value="PWN89493.1"/>
    <property type="molecule type" value="Genomic_DNA"/>
</dbReference>
<evidence type="ECO:0000313" key="5">
    <source>
        <dbReference type="EMBL" id="PWN89493.1"/>
    </source>
</evidence>
<proteinExistence type="predicted"/>
<keyword evidence="2" id="KW-0067">ATP-binding</keyword>
<keyword evidence="6" id="KW-1185">Reference proteome</keyword>
<dbReference type="Gene3D" id="3.40.50.300">
    <property type="entry name" value="P-loop containing nucleotide triphosphate hydrolases"/>
    <property type="match status" value="1"/>
</dbReference>
<accession>A0A316YN51</accession>
<dbReference type="RefSeq" id="XP_025376691.1">
    <property type="nucleotide sequence ID" value="XM_025518072.1"/>
</dbReference>
<protein>
    <submittedName>
        <fullName evidence="5">P-loop containing nucleoside triphosphate hydrolase protein</fullName>
    </submittedName>
</protein>
<dbReference type="PROSITE" id="PS50893">
    <property type="entry name" value="ABC_TRANSPORTER_2"/>
    <property type="match status" value="1"/>
</dbReference>
<organism evidence="5 6">
    <name type="scientific">Acaromyces ingoldii</name>
    <dbReference type="NCBI Taxonomy" id="215250"/>
    <lineage>
        <taxon>Eukaryota</taxon>
        <taxon>Fungi</taxon>
        <taxon>Dikarya</taxon>
        <taxon>Basidiomycota</taxon>
        <taxon>Ustilaginomycotina</taxon>
        <taxon>Exobasidiomycetes</taxon>
        <taxon>Exobasidiales</taxon>
        <taxon>Cryptobasidiaceae</taxon>
        <taxon>Acaromyces</taxon>
    </lineage>
</organism>
<feature type="region of interest" description="Disordered" evidence="3">
    <location>
        <begin position="261"/>
        <end position="280"/>
    </location>
</feature>
<dbReference type="GeneID" id="37039988"/>
<keyword evidence="5" id="KW-0378">Hydrolase</keyword>
<dbReference type="GO" id="GO:0005524">
    <property type="term" value="F:ATP binding"/>
    <property type="evidence" value="ECO:0007669"/>
    <property type="project" value="UniProtKB-KW"/>
</dbReference>
<dbReference type="InterPro" id="IPR027417">
    <property type="entry name" value="P-loop_NTPase"/>
</dbReference>
<reference evidence="5 6" key="1">
    <citation type="journal article" date="2018" name="Mol. Biol. Evol.">
        <title>Broad Genomic Sampling Reveals a Smut Pathogenic Ancestry of the Fungal Clade Ustilaginomycotina.</title>
        <authorList>
            <person name="Kijpornyongpan T."/>
            <person name="Mondo S.J."/>
            <person name="Barry K."/>
            <person name="Sandor L."/>
            <person name="Lee J."/>
            <person name="Lipzen A."/>
            <person name="Pangilinan J."/>
            <person name="LaButti K."/>
            <person name="Hainaut M."/>
            <person name="Henrissat B."/>
            <person name="Grigoriev I.V."/>
            <person name="Spatafora J.W."/>
            <person name="Aime M.C."/>
        </authorList>
    </citation>
    <scope>NUCLEOTIDE SEQUENCE [LARGE SCALE GENOMIC DNA]</scope>
    <source>
        <strain evidence="5 6">MCA 4198</strain>
    </source>
</reference>
<feature type="compositionally biased region" description="Basic and acidic residues" evidence="3">
    <location>
        <begin position="223"/>
        <end position="234"/>
    </location>
</feature>
<dbReference type="OrthoDB" id="6593433at2759"/>
<dbReference type="AlphaFoldDB" id="A0A316YN51"/>
<feature type="domain" description="ABC transporter" evidence="4">
    <location>
        <begin position="87"/>
        <end position="381"/>
    </location>
</feature>
<feature type="region of interest" description="Disordered" evidence="3">
    <location>
        <begin position="223"/>
        <end position="252"/>
    </location>
</feature>
<dbReference type="GO" id="GO:0016887">
    <property type="term" value="F:ATP hydrolysis activity"/>
    <property type="evidence" value="ECO:0007669"/>
    <property type="project" value="InterPro"/>
</dbReference>
<sequence length="385" mass="41523">MSLIERSRPFVGLKVPVHHPGSRGQNCARGKSQRNPFFYSSRISVSLRPYLFFDCFLAHETKRMTMTTPTTVATPSGATVGAALLSVRGLSLPSAAASTASSAQPPWTDLGFDLHEGELLLVRGPSGRGKTTLLKALADLVEPFPAASTQVRYRGRQPHELVAGGKARWAWATSLSSTKSASSAAYRSKVIYVAQRPAAMGATPEEFLEMVLGLKANRRDAAPRLDEAGDEERQAATALDRPQRPEQGSGWHIDDESLSALQEQEERDTDKSATTPATAHGISREWGIAAALWSRNWSSLSGGEAQRISLAIGLHLAVPGDSVLLLDEPTSALDAQTTALVEATLAKMIHAGLAVVCITHSDEQQARLVNLTASNRRRVRILYLE</sequence>
<dbReference type="InParanoid" id="A0A316YN51"/>
<evidence type="ECO:0000313" key="6">
    <source>
        <dbReference type="Proteomes" id="UP000245768"/>
    </source>
</evidence>
<gene>
    <name evidence="5" type="ORF">FA10DRAFT_146284</name>
</gene>
<dbReference type="InterPro" id="IPR003593">
    <property type="entry name" value="AAA+_ATPase"/>
</dbReference>
<evidence type="ECO:0000256" key="1">
    <source>
        <dbReference type="ARBA" id="ARBA00022741"/>
    </source>
</evidence>
<dbReference type="SUPFAM" id="SSF52540">
    <property type="entry name" value="P-loop containing nucleoside triphosphate hydrolases"/>
    <property type="match status" value="1"/>
</dbReference>
<dbReference type="PANTHER" id="PTHR43119">
    <property type="entry name" value="ABC TRANSPORT PROTEIN ATP-BINDING COMPONENT-RELATED"/>
    <property type="match status" value="1"/>
</dbReference>
<dbReference type="Pfam" id="PF00005">
    <property type="entry name" value="ABC_tran"/>
    <property type="match status" value="1"/>
</dbReference>
<evidence type="ECO:0000256" key="3">
    <source>
        <dbReference type="SAM" id="MobiDB-lite"/>
    </source>
</evidence>
<dbReference type="PANTHER" id="PTHR43119:SF1">
    <property type="entry name" value="ABC TRANSPORTER DOMAIN-CONTAINING PROTEIN"/>
    <property type="match status" value="1"/>
</dbReference>
<evidence type="ECO:0000256" key="2">
    <source>
        <dbReference type="ARBA" id="ARBA00022840"/>
    </source>
</evidence>
<keyword evidence="1" id="KW-0547">Nucleotide-binding</keyword>
<name>A0A316YN51_9BASI</name>